<protein>
    <submittedName>
        <fullName evidence="1">Uncharacterized protein</fullName>
    </submittedName>
</protein>
<accession>I0YS76</accession>
<dbReference type="Proteomes" id="UP000007264">
    <property type="component" value="Unassembled WGS sequence"/>
</dbReference>
<proteinExistence type="predicted"/>
<dbReference type="GeneID" id="17039227"/>
<dbReference type="RefSeq" id="XP_005645789.1">
    <property type="nucleotide sequence ID" value="XM_005645732.1"/>
</dbReference>
<keyword evidence="2" id="KW-1185">Reference proteome</keyword>
<comment type="caution">
    <text evidence="1">The sequence shown here is derived from an EMBL/GenBank/DDBJ whole genome shotgun (WGS) entry which is preliminary data.</text>
</comment>
<reference evidence="1 2" key="1">
    <citation type="journal article" date="2012" name="Genome Biol.">
        <title>The genome of the polar eukaryotic microalga coccomyxa subellipsoidea reveals traits of cold adaptation.</title>
        <authorList>
            <person name="Blanc G."/>
            <person name="Agarkova I."/>
            <person name="Grimwood J."/>
            <person name="Kuo A."/>
            <person name="Brueggeman A."/>
            <person name="Dunigan D."/>
            <person name="Gurnon J."/>
            <person name="Ladunga I."/>
            <person name="Lindquist E."/>
            <person name="Lucas S."/>
            <person name="Pangilinan J."/>
            <person name="Proschold T."/>
            <person name="Salamov A."/>
            <person name="Schmutz J."/>
            <person name="Weeks D."/>
            <person name="Yamada T."/>
            <person name="Claverie J.M."/>
            <person name="Grigoriev I."/>
            <person name="Van Etten J."/>
            <person name="Lomsadze A."/>
            <person name="Borodovsky M."/>
        </authorList>
    </citation>
    <scope>NUCLEOTIDE SEQUENCE [LARGE SCALE GENOMIC DNA]</scope>
    <source>
        <strain evidence="1 2">C-169</strain>
    </source>
</reference>
<dbReference type="KEGG" id="csl:COCSUDRAFT_33837"/>
<name>I0YS76_COCSC</name>
<evidence type="ECO:0000313" key="1">
    <source>
        <dbReference type="EMBL" id="EIE21245.1"/>
    </source>
</evidence>
<dbReference type="EMBL" id="AGSI01000013">
    <property type="protein sequence ID" value="EIE21245.1"/>
    <property type="molecule type" value="Genomic_DNA"/>
</dbReference>
<organism evidence="1 2">
    <name type="scientific">Coccomyxa subellipsoidea (strain C-169)</name>
    <name type="common">Green microalga</name>
    <dbReference type="NCBI Taxonomy" id="574566"/>
    <lineage>
        <taxon>Eukaryota</taxon>
        <taxon>Viridiplantae</taxon>
        <taxon>Chlorophyta</taxon>
        <taxon>core chlorophytes</taxon>
        <taxon>Trebouxiophyceae</taxon>
        <taxon>Trebouxiophyceae incertae sedis</taxon>
        <taxon>Coccomyxaceae</taxon>
        <taxon>Coccomyxa</taxon>
        <taxon>Coccomyxa subellipsoidea</taxon>
    </lineage>
</organism>
<dbReference type="AlphaFoldDB" id="I0YS76"/>
<evidence type="ECO:0000313" key="2">
    <source>
        <dbReference type="Proteomes" id="UP000007264"/>
    </source>
</evidence>
<gene>
    <name evidence="1" type="ORF">COCSUDRAFT_33837</name>
</gene>
<sequence length="62" mass="7223">MEESSAQRTSVTKHRTPVWRFKILCLEAGKIQLFQLWQIPDQKLARPPMEFDGPVVEEQVAQ</sequence>